<dbReference type="OrthoDB" id="9847248at2"/>
<accession>A0A2K9LHP0</accession>
<feature type="compositionally biased region" description="Low complexity" evidence="1">
    <location>
        <begin position="36"/>
        <end position="50"/>
    </location>
</feature>
<keyword evidence="4" id="KW-1185">Reference proteome</keyword>
<dbReference type="KEGG" id="kak:Kalk_05355"/>
<dbReference type="EMBL" id="CP022684">
    <property type="protein sequence ID" value="AUM11886.1"/>
    <property type="molecule type" value="Genomic_DNA"/>
</dbReference>
<dbReference type="RefSeq" id="WP_101893224.1">
    <property type="nucleotide sequence ID" value="NZ_CP022684.1"/>
</dbReference>
<evidence type="ECO:0008006" key="5">
    <source>
        <dbReference type="Google" id="ProtNLM"/>
    </source>
</evidence>
<dbReference type="Proteomes" id="UP000235116">
    <property type="component" value="Chromosome"/>
</dbReference>
<protein>
    <recommendedName>
        <fullName evidence="5">Bacterial Ig-like domain-containing protein</fullName>
    </recommendedName>
</protein>
<dbReference type="AlphaFoldDB" id="A0A2K9LHP0"/>
<evidence type="ECO:0000256" key="1">
    <source>
        <dbReference type="SAM" id="MobiDB-lite"/>
    </source>
</evidence>
<feature type="chain" id="PRO_5014849795" description="Bacterial Ig-like domain-containing protein" evidence="2">
    <location>
        <begin position="19"/>
        <end position="349"/>
    </location>
</feature>
<proteinExistence type="predicted"/>
<reference evidence="4" key="1">
    <citation type="submission" date="2017-08" db="EMBL/GenBank/DDBJ databases">
        <title>Direct submision.</title>
        <authorList>
            <person name="Kim S.-J."/>
            <person name="Rhee S.-K."/>
        </authorList>
    </citation>
    <scope>NUCLEOTIDE SEQUENCE [LARGE SCALE GENOMIC DNA]</scope>
    <source>
        <strain evidence="4">GI5</strain>
    </source>
</reference>
<evidence type="ECO:0000313" key="4">
    <source>
        <dbReference type="Proteomes" id="UP000235116"/>
    </source>
</evidence>
<gene>
    <name evidence="3" type="ORF">Kalk_05355</name>
</gene>
<dbReference type="PROSITE" id="PS51257">
    <property type="entry name" value="PROKAR_LIPOPROTEIN"/>
    <property type="match status" value="1"/>
</dbReference>
<sequence length="349" mass="37682">MNHLKAFLLLPLIMGVIACSGGGTNSSSVERNADSGTDTPDDTGTPVDPVDPVDPVTVLLDGNLYFPVAEGVIWHYSNGDQVTFETGRTIRARSMVAMTHTSTSMPSEEYFQLTDDEIRYGGFVFPISIPSVADYEARVEFHTLRRLYNHATDAGQNTFPASKADLIELSTGEALPVDYDWESRVIAKSMVNAGQLGMVPAVEIALDIDYVVLLEGIVVVQRFPVISTTMWFSPGLGIVARQFGETRITLDRVEGIQTPVVFEFDQGDGLAQAPKQVLVDGNAVTDTAPTMVVAYGTAQTGWLDLEFDGTGSWRVSFTGAELPAGIHGAVVQITRDGNRVDVPVSVLVH</sequence>
<evidence type="ECO:0000313" key="3">
    <source>
        <dbReference type="EMBL" id="AUM11886.1"/>
    </source>
</evidence>
<feature type="signal peptide" evidence="2">
    <location>
        <begin position="1"/>
        <end position="18"/>
    </location>
</feature>
<organism evidence="3 4">
    <name type="scientific">Ketobacter alkanivorans</name>
    <dbReference type="NCBI Taxonomy" id="1917421"/>
    <lineage>
        <taxon>Bacteria</taxon>
        <taxon>Pseudomonadati</taxon>
        <taxon>Pseudomonadota</taxon>
        <taxon>Gammaproteobacteria</taxon>
        <taxon>Pseudomonadales</taxon>
        <taxon>Ketobacteraceae</taxon>
        <taxon>Ketobacter</taxon>
    </lineage>
</organism>
<evidence type="ECO:0000256" key="2">
    <source>
        <dbReference type="SAM" id="SignalP"/>
    </source>
</evidence>
<name>A0A2K9LHP0_9GAMM</name>
<feature type="region of interest" description="Disordered" evidence="1">
    <location>
        <begin position="24"/>
        <end position="50"/>
    </location>
</feature>
<keyword evidence="2" id="KW-0732">Signal</keyword>